<dbReference type="InterPro" id="IPR029058">
    <property type="entry name" value="AB_hydrolase_fold"/>
</dbReference>
<dbReference type="EMBL" id="BMJH01000002">
    <property type="protein sequence ID" value="GGC68246.1"/>
    <property type="molecule type" value="Genomic_DNA"/>
</dbReference>
<dbReference type="SUPFAM" id="SSF53474">
    <property type="entry name" value="alpha/beta-Hydrolases"/>
    <property type="match status" value="1"/>
</dbReference>
<dbReference type="GO" id="GO:0046464">
    <property type="term" value="P:acylglycerol catabolic process"/>
    <property type="evidence" value="ECO:0007669"/>
    <property type="project" value="TreeGrafter"/>
</dbReference>
<gene>
    <name evidence="3" type="ORF">GCM10011410_21220</name>
</gene>
<dbReference type="InterPro" id="IPR050266">
    <property type="entry name" value="AB_hydrolase_sf"/>
</dbReference>
<dbReference type="PANTHER" id="PTHR43798:SF33">
    <property type="entry name" value="HYDROLASE, PUTATIVE (AFU_ORTHOLOGUE AFUA_2G14860)-RELATED"/>
    <property type="match status" value="1"/>
</dbReference>
<dbReference type="AlphaFoldDB" id="A0A916UCY4"/>
<feature type="domain" description="AB hydrolase-1" evidence="2">
    <location>
        <begin position="80"/>
        <end position="335"/>
    </location>
</feature>
<dbReference type="PRINTS" id="PR00412">
    <property type="entry name" value="EPOXHYDRLASE"/>
</dbReference>
<comment type="caution">
    <text evidence="3">The sequence shown here is derived from an EMBL/GenBank/DDBJ whole genome shotgun (WGS) entry which is preliminary data.</text>
</comment>
<dbReference type="Gene3D" id="3.40.50.1820">
    <property type="entry name" value="alpha/beta hydrolase"/>
    <property type="match status" value="1"/>
</dbReference>
<sequence length="360" mass="40256">MYMAHADNPAATPVSHEAARQNPQALDPQALDPQTGDPQALEQLATKRTPSMRRSVIDRWVVSTDGVRLATYSYGDPSHPTVLCVHGFPDDHRMWESVAALLADEYHVVTFDMRGAGKSDRPSKIGDYTISHLADDIASVARTIADNGRVHLLAHNWGGAGAWDLALHPVDGLELLSLTTIGTASPEYYSAWVRDQLRLDWQHIRDLLSLWKTNTYMTLMQIPVITPTLFRLGVGDVAMNFAKWRFEKGTPPRDYGKHLAARNRDGLRIYPANIYSQMFGGKPDRVTGQPRKPVPSLVIVPEHDKLFPPVAQSGAAEWALDCRIRFVDGGHWLPLYQPDLVASMTREFVEEVEDRYPKSS</sequence>
<name>A0A916UCY4_9ACTN</name>
<dbReference type="PANTHER" id="PTHR43798">
    <property type="entry name" value="MONOACYLGLYCEROL LIPASE"/>
    <property type="match status" value="1"/>
</dbReference>
<keyword evidence="4" id="KW-1185">Reference proteome</keyword>
<dbReference type="InterPro" id="IPR000639">
    <property type="entry name" value="Epox_hydrolase-like"/>
</dbReference>
<organism evidence="3 4">
    <name type="scientific">Hoyosella rhizosphaerae</name>
    <dbReference type="NCBI Taxonomy" id="1755582"/>
    <lineage>
        <taxon>Bacteria</taxon>
        <taxon>Bacillati</taxon>
        <taxon>Actinomycetota</taxon>
        <taxon>Actinomycetes</taxon>
        <taxon>Mycobacteriales</taxon>
        <taxon>Hoyosellaceae</taxon>
        <taxon>Hoyosella</taxon>
    </lineage>
</organism>
<dbReference type="GO" id="GO:0016020">
    <property type="term" value="C:membrane"/>
    <property type="evidence" value="ECO:0007669"/>
    <property type="project" value="TreeGrafter"/>
</dbReference>
<accession>A0A916UCY4</accession>
<evidence type="ECO:0000259" key="2">
    <source>
        <dbReference type="Pfam" id="PF00561"/>
    </source>
</evidence>
<evidence type="ECO:0000313" key="3">
    <source>
        <dbReference type="EMBL" id="GGC68246.1"/>
    </source>
</evidence>
<evidence type="ECO:0000256" key="1">
    <source>
        <dbReference type="SAM" id="MobiDB-lite"/>
    </source>
</evidence>
<reference evidence="3" key="2">
    <citation type="submission" date="2020-09" db="EMBL/GenBank/DDBJ databases">
        <authorList>
            <person name="Sun Q."/>
            <person name="Zhou Y."/>
        </authorList>
    </citation>
    <scope>NUCLEOTIDE SEQUENCE</scope>
    <source>
        <strain evidence="3">CGMCC 1.15478</strain>
    </source>
</reference>
<feature type="region of interest" description="Disordered" evidence="1">
    <location>
        <begin position="1"/>
        <end position="21"/>
    </location>
</feature>
<proteinExistence type="predicted"/>
<reference evidence="3" key="1">
    <citation type="journal article" date="2014" name="Int. J. Syst. Evol. Microbiol.">
        <title>Complete genome sequence of Corynebacterium casei LMG S-19264T (=DSM 44701T), isolated from a smear-ripened cheese.</title>
        <authorList>
            <consortium name="US DOE Joint Genome Institute (JGI-PGF)"/>
            <person name="Walter F."/>
            <person name="Albersmeier A."/>
            <person name="Kalinowski J."/>
            <person name="Ruckert C."/>
        </authorList>
    </citation>
    <scope>NUCLEOTIDE SEQUENCE</scope>
    <source>
        <strain evidence="3">CGMCC 1.15478</strain>
    </source>
</reference>
<dbReference type="Proteomes" id="UP000641514">
    <property type="component" value="Unassembled WGS sequence"/>
</dbReference>
<dbReference type="Pfam" id="PF00561">
    <property type="entry name" value="Abhydrolase_1"/>
    <property type="match status" value="1"/>
</dbReference>
<protein>
    <recommendedName>
        <fullName evidence="2">AB hydrolase-1 domain-containing protein</fullName>
    </recommendedName>
</protein>
<dbReference type="GO" id="GO:0047372">
    <property type="term" value="F:monoacylglycerol lipase activity"/>
    <property type="evidence" value="ECO:0007669"/>
    <property type="project" value="TreeGrafter"/>
</dbReference>
<dbReference type="InterPro" id="IPR000073">
    <property type="entry name" value="AB_hydrolase_1"/>
</dbReference>
<evidence type="ECO:0000313" key="4">
    <source>
        <dbReference type="Proteomes" id="UP000641514"/>
    </source>
</evidence>